<dbReference type="GO" id="GO:0005634">
    <property type="term" value="C:nucleus"/>
    <property type="evidence" value="ECO:0007669"/>
    <property type="project" value="UniProtKB-SubCell"/>
</dbReference>
<name>B0D8D5_LACBS</name>
<proteinExistence type="inferred from homology"/>
<keyword evidence="11" id="KW-1185">Reference proteome</keyword>
<gene>
    <name evidence="10" type="ORF">LACBIDRAFT_249188</name>
</gene>
<dbReference type="Proteomes" id="UP000001194">
    <property type="component" value="Unassembled WGS sequence"/>
</dbReference>
<evidence type="ECO:0000256" key="5">
    <source>
        <dbReference type="ARBA" id="ARBA00022829"/>
    </source>
</evidence>
<dbReference type="GO" id="GO:0005819">
    <property type="term" value="C:spindle"/>
    <property type="evidence" value="ECO:0007669"/>
    <property type="project" value="UniProtKB-SubCell"/>
</dbReference>
<comment type="similarity">
    <text evidence="3">Belongs to the INCENP family.</text>
</comment>
<evidence type="ECO:0000256" key="4">
    <source>
        <dbReference type="ARBA" id="ARBA00022490"/>
    </source>
</evidence>
<dbReference type="GeneID" id="6075920"/>
<evidence type="ECO:0000256" key="2">
    <source>
        <dbReference type="ARBA" id="ARBA00004186"/>
    </source>
</evidence>
<protein>
    <submittedName>
        <fullName evidence="10">Predicted protein</fullName>
    </submittedName>
</protein>
<dbReference type="PANTHER" id="PTHR13142">
    <property type="entry name" value="INNER CENTROMERE PROTEIN"/>
    <property type="match status" value="1"/>
</dbReference>
<dbReference type="GO" id="GO:0007059">
    <property type="term" value="P:chromosome segregation"/>
    <property type="evidence" value="ECO:0007669"/>
    <property type="project" value="UniProtKB-KW"/>
</dbReference>
<dbReference type="InParanoid" id="B0D8D5"/>
<evidence type="ECO:0000256" key="7">
    <source>
        <dbReference type="ARBA" id="ARBA00023242"/>
    </source>
</evidence>
<evidence type="ECO:0000259" key="9">
    <source>
        <dbReference type="Pfam" id="PF03941"/>
    </source>
</evidence>
<evidence type="ECO:0000256" key="8">
    <source>
        <dbReference type="SAM" id="MobiDB-lite"/>
    </source>
</evidence>
<dbReference type="STRING" id="486041.B0D8D5"/>
<dbReference type="Gene3D" id="6.10.250.2990">
    <property type="match status" value="1"/>
</dbReference>
<evidence type="ECO:0000313" key="11">
    <source>
        <dbReference type="Proteomes" id="UP000001194"/>
    </source>
</evidence>
<keyword evidence="5" id="KW-0159">Chromosome partition</keyword>
<dbReference type="OrthoDB" id="6123at2759"/>
<dbReference type="KEGG" id="lbc:LACBIDRAFT_249188"/>
<sequence length="119" mass="13693">MAARVDAQLKQKAEPVVPSESIELPDINSEYSDSDDEDRPRTFDPPNWAQSPELRQALEMQSGINPDDIFGAVRPLKMEEIFKTKTSRFRARTSSANWTGSDRLTVEEEREYARRMGFR</sequence>
<evidence type="ECO:0000256" key="6">
    <source>
        <dbReference type="ARBA" id="ARBA00023212"/>
    </source>
</evidence>
<dbReference type="InterPro" id="IPR005635">
    <property type="entry name" value="Inner_centromere_prot_ARK-bd"/>
</dbReference>
<dbReference type="RefSeq" id="XP_001880132.1">
    <property type="nucleotide sequence ID" value="XM_001880097.1"/>
</dbReference>
<evidence type="ECO:0000313" key="10">
    <source>
        <dbReference type="EMBL" id="EDR08819.1"/>
    </source>
</evidence>
<keyword evidence="7" id="KW-0539">Nucleus</keyword>
<feature type="domain" description="Inner centromere protein ARK-binding" evidence="9">
    <location>
        <begin position="26"/>
        <end position="82"/>
    </location>
</feature>
<keyword evidence="4" id="KW-0963">Cytoplasm</keyword>
<organism evidence="11">
    <name type="scientific">Laccaria bicolor (strain S238N-H82 / ATCC MYA-4686)</name>
    <name type="common">Bicoloured deceiver</name>
    <name type="synonym">Laccaria laccata var. bicolor</name>
    <dbReference type="NCBI Taxonomy" id="486041"/>
    <lineage>
        <taxon>Eukaryota</taxon>
        <taxon>Fungi</taxon>
        <taxon>Dikarya</taxon>
        <taxon>Basidiomycota</taxon>
        <taxon>Agaricomycotina</taxon>
        <taxon>Agaricomycetes</taxon>
        <taxon>Agaricomycetidae</taxon>
        <taxon>Agaricales</taxon>
        <taxon>Agaricineae</taxon>
        <taxon>Hydnangiaceae</taxon>
        <taxon>Laccaria</taxon>
    </lineage>
</organism>
<dbReference type="EMBL" id="DS547100">
    <property type="protein sequence ID" value="EDR08819.1"/>
    <property type="molecule type" value="Genomic_DNA"/>
</dbReference>
<dbReference type="Pfam" id="PF03941">
    <property type="entry name" value="INCENP_ARK-bind"/>
    <property type="match status" value="1"/>
</dbReference>
<evidence type="ECO:0000256" key="1">
    <source>
        <dbReference type="ARBA" id="ARBA00004123"/>
    </source>
</evidence>
<dbReference type="HOGENOM" id="CLU_142995_0_0_1"/>
<feature type="region of interest" description="Disordered" evidence="8">
    <location>
        <begin position="1"/>
        <end position="50"/>
    </location>
</feature>
<accession>B0D8D5</accession>
<dbReference type="AlphaFoldDB" id="B0D8D5"/>
<dbReference type="PANTHER" id="PTHR13142:SF1">
    <property type="entry name" value="INNER CENTROMERE PROTEIN"/>
    <property type="match status" value="1"/>
</dbReference>
<comment type="subcellular location">
    <subcellularLocation>
        <location evidence="2">Cytoplasm</location>
        <location evidence="2">Cytoskeleton</location>
        <location evidence="2">Spindle</location>
    </subcellularLocation>
    <subcellularLocation>
        <location evidence="1">Nucleus</location>
    </subcellularLocation>
</comment>
<keyword evidence="6" id="KW-0206">Cytoskeleton</keyword>
<reference evidence="10 11" key="1">
    <citation type="journal article" date="2008" name="Nature">
        <title>The genome of Laccaria bicolor provides insights into mycorrhizal symbiosis.</title>
        <authorList>
            <person name="Martin F."/>
            <person name="Aerts A."/>
            <person name="Ahren D."/>
            <person name="Brun A."/>
            <person name="Danchin E.G.J."/>
            <person name="Duchaussoy F."/>
            <person name="Gibon J."/>
            <person name="Kohler A."/>
            <person name="Lindquist E."/>
            <person name="Pereda V."/>
            <person name="Salamov A."/>
            <person name="Shapiro H.J."/>
            <person name="Wuyts J."/>
            <person name="Blaudez D."/>
            <person name="Buee M."/>
            <person name="Brokstein P."/>
            <person name="Canbaeck B."/>
            <person name="Cohen D."/>
            <person name="Courty P.E."/>
            <person name="Coutinho P.M."/>
            <person name="Delaruelle C."/>
            <person name="Detter J.C."/>
            <person name="Deveau A."/>
            <person name="DiFazio S."/>
            <person name="Duplessis S."/>
            <person name="Fraissinet-Tachet L."/>
            <person name="Lucic E."/>
            <person name="Frey-Klett P."/>
            <person name="Fourrey C."/>
            <person name="Feussner I."/>
            <person name="Gay G."/>
            <person name="Grimwood J."/>
            <person name="Hoegger P.J."/>
            <person name="Jain P."/>
            <person name="Kilaru S."/>
            <person name="Labbe J."/>
            <person name="Lin Y.C."/>
            <person name="Legue V."/>
            <person name="Le Tacon F."/>
            <person name="Marmeisse R."/>
            <person name="Melayah D."/>
            <person name="Montanini B."/>
            <person name="Muratet M."/>
            <person name="Nehls U."/>
            <person name="Niculita-Hirzel H."/>
            <person name="Oudot-Le Secq M.P."/>
            <person name="Peter M."/>
            <person name="Quesneville H."/>
            <person name="Rajashekar B."/>
            <person name="Reich M."/>
            <person name="Rouhier N."/>
            <person name="Schmutz J."/>
            <person name="Yin T."/>
            <person name="Chalot M."/>
            <person name="Henrissat B."/>
            <person name="Kuees U."/>
            <person name="Lucas S."/>
            <person name="Van de Peer Y."/>
            <person name="Podila G.K."/>
            <person name="Polle A."/>
            <person name="Pukkila P.J."/>
            <person name="Richardson P.M."/>
            <person name="Rouze P."/>
            <person name="Sanders I.R."/>
            <person name="Stajich J.E."/>
            <person name="Tunlid A."/>
            <person name="Tuskan G."/>
            <person name="Grigoriev I.V."/>
        </authorList>
    </citation>
    <scope>NUCLEOTIDE SEQUENCE [LARGE SCALE GENOMIC DNA]</scope>
    <source>
        <strain evidence="11">S238N-H82 / ATCC MYA-4686</strain>
    </source>
</reference>
<evidence type="ECO:0000256" key="3">
    <source>
        <dbReference type="ARBA" id="ARBA00010042"/>
    </source>
</evidence>